<evidence type="ECO:0000313" key="1">
    <source>
        <dbReference type="EMBL" id="ABU56456.1"/>
    </source>
</evidence>
<name>A7NG69_ROSCS</name>
<dbReference type="HOGENOM" id="CLU_719392_0_0_0"/>
<gene>
    <name evidence="1" type="ordered locus">Rcas_0323</name>
</gene>
<accession>A7NG69</accession>
<proteinExistence type="predicted"/>
<reference evidence="1 2" key="1">
    <citation type="submission" date="2007-08" db="EMBL/GenBank/DDBJ databases">
        <title>Complete sequence of Roseiflexus castenholzii DSM 13941.</title>
        <authorList>
            <consortium name="US DOE Joint Genome Institute"/>
            <person name="Copeland A."/>
            <person name="Lucas S."/>
            <person name="Lapidus A."/>
            <person name="Barry K."/>
            <person name="Glavina del Rio T."/>
            <person name="Dalin E."/>
            <person name="Tice H."/>
            <person name="Pitluck S."/>
            <person name="Thompson L.S."/>
            <person name="Brettin T."/>
            <person name="Bruce D."/>
            <person name="Detter J.C."/>
            <person name="Han C."/>
            <person name="Tapia R."/>
            <person name="Schmutz J."/>
            <person name="Larimer F."/>
            <person name="Land M."/>
            <person name="Hauser L."/>
            <person name="Kyrpides N."/>
            <person name="Mikhailova N."/>
            <person name="Bryant D.A."/>
            <person name="Hanada S."/>
            <person name="Tsukatani Y."/>
            <person name="Richardson P."/>
        </authorList>
    </citation>
    <scope>NUCLEOTIDE SEQUENCE [LARGE SCALE GENOMIC DNA]</scope>
    <source>
        <strain evidence="2">DSM 13941 / HLO8</strain>
    </source>
</reference>
<organism evidence="1 2">
    <name type="scientific">Roseiflexus castenholzii (strain DSM 13941 / HLO8)</name>
    <dbReference type="NCBI Taxonomy" id="383372"/>
    <lineage>
        <taxon>Bacteria</taxon>
        <taxon>Bacillati</taxon>
        <taxon>Chloroflexota</taxon>
        <taxon>Chloroflexia</taxon>
        <taxon>Chloroflexales</taxon>
        <taxon>Roseiflexineae</taxon>
        <taxon>Roseiflexaceae</taxon>
        <taxon>Roseiflexus</taxon>
    </lineage>
</organism>
<sequence>MQFFFEGAQARFNFGARLRFTLRPFRLPLRPFLGFVARPRFRCARFRLPLRLFRLPLRSCCCLRRLPHDGRVATERYAAFVVADNVIPLDTQPQVGDHQMHPPCCVRRVQPVRIPLQPIVKQAQTSLTTAATHIVHNHVLRHPRARVVLHLALQVVLARLRRGDLDDQRRTRAFDRHLECAPVLPFADAGNDHHIRSVRTQVGDVPGNAHIAQDDGDPRLLQTGAQHGGEVHPVGRVAAAVHNEISRFRVQDVLERQRNLFQVMGIIGSWARHEAPAIAEGIVGGRRIRRLGGDGRLGQRGSSLARPVIRTGVAVRQFCTASLYHIRTRVRCEKEAQHPAVQEASSSTAVKALKRKAGNFLHPFLSDISSRIILSEMRVFVHIV</sequence>
<dbReference type="KEGG" id="rca:Rcas_0323"/>
<keyword evidence="2" id="KW-1185">Reference proteome</keyword>
<dbReference type="EMBL" id="CP000804">
    <property type="protein sequence ID" value="ABU56456.1"/>
    <property type="molecule type" value="Genomic_DNA"/>
</dbReference>
<evidence type="ECO:0000313" key="2">
    <source>
        <dbReference type="Proteomes" id="UP000000263"/>
    </source>
</evidence>
<dbReference type="Proteomes" id="UP000000263">
    <property type="component" value="Chromosome"/>
</dbReference>
<protein>
    <submittedName>
        <fullName evidence="1">Uncharacterized protein</fullName>
    </submittedName>
</protein>
<dbReference type="AlphaFoldDB" id="A7NG69"/>